<dbReference type="InterPro" id="IPR036388">
    <property type="entry name" value="WH-like_DNA-bd_sf"/>
</dbReference>
<proteinExistence type="inferred from homology"/>
<dbReference type="Gene3D" id="1.10.10.10">
    <property type="entry name" value="Winged helix-like DNA-binding domain superfamily/Winged helix DNA-binding domain"/>
    <property type="match status" value="1"/>
</dbReference>
<accession>A0ABW3ENE1</accession>
<dbReference type="Pfam" id="PF25872">
    <property type="entry name" value="HTH_77"/>
    <property type="match status" value="1"/>
</dbReference>
<dbReference type="Gene3D" id="1.25.40.10">
    <property type="entry name" value="Tetratricopeptide repeat domain"/>
    <property type="match status" value="3"/>
</dbReference>
<dbReference type="InterPro" id="IPR005158">
    <property type="entry name" value="BTAD"/>
</dbReference>
<dbReference type="SMART" id="SM01043">
    <property type="entry name" value="BTAD"/>
    <property type="match status" value="1"/>
</dbReference>
<feature type="DNA-binding region" description="OmpR/PhoB-type" evidence="3">
    <location>
        <begin position="1"/>
        <end position="96"/>
    </location>
</feature>
<dbReference type="InterPro" id="IPR016032">
    <property type="entry name" value="Sig_transdc_resp-reg_C-effctor"/>
</dbReference>
<feature type="domain" description="OmpR/PhoB-type" evidence="4">
    <location>
        <begin position="1"/>
        <end position="96"/>
    </location>
</feature>
<dbReference type="SMART" id="SM00862">
    <property type="entry name" value="Trans_reg_C"/>
    <property type="match status" value="1"/>
</dbReference>
<dbReference type="PANTHER" id="PTHR47691">
    <property type="entry name" value="REGULATOR-RELATED"/>
    <property type="match status" value="1"/>
</dbReference>
<comment type="similarity">
    <text evidence="1">Belongs to the AfsR/DnrI/RedD regulatory family.</text>
</comment>
<evidence type="ECO:0000313" key="6">
    <source>
        <dbReference type="Proteomes" id="UP001596972"/>
    </source>
</evidence>
<keyword evidence="6" id="KW-1185">Reference proteome</keyword>
<dbReference type="GO" id="GO:0005524">
    <property type="term" value="F:ATP binding"/>
    <property type="evidence" value="ECO:0007669"/>
    <property type="project" value="UniProtKB-KW"/>
</dbReference>
<dbReference type="SUPFAM" id="SSF52540">
    <property type="entry name" value="P-loop containing nucleoside triphosphate hydrolases"/>
    <property type="match status" value="1"/>
</dbReference>
<feature type="non-terminal residue" evidence="5">
    <location>
        <position position="960"/>
    </location>
</feature>
<keyword evidence="5" id="KW-0067">ATP-binding</keyword>
<dbReference type="Gene3D" id="3.40.50.300">
    <property type="entry name" value="P-loop containing nucleotide triphosphate hydrolases"/>
    <property type="match status" value="1"/>
</dbReference>
<dbReference type="InterPro" id="IPR011990">
    <property type="entry name" value="TPR-like_helical_dom_sf"/>
</dbReference>
<dbReference type="InterPro" id="IPR027417">
    <property type="entry name" value="P-loop_NTPase"/>
</dbReference>
<keyword evidence="2 3" id="KW-0238">DNA-binding</keyword>
<comment type="caution">
    <text evidence="5">The sequence shown here is derived from an EMBL/GenBank/DDBJ whole genome shotgun (WGS) entry which is preliminary data.</text>
</comment>
<dbReference type="RefSeq" id="WP_378299081.1">
    <property type="nucleotide sequence ID" value="NZ_JBHTJA010000027.1"/>
</dbReference>
<dbReference type="CDD" id="cd15831">
    <property type="entry name" value="BTAD"/>
    <property type="match status" value="1"/>
</dbReference>
<evidence type="ECO:0000313" key="5">
    <source>
        <dbReference type="EMBL" id="MFD0901868.1"/>
    </source>
</evidence>
<dbReference type="Pfam" id="PF03704">
    <property type="entry name" value="BTAD"/>
    <property type="match status" value="1"/>
</dbReference>
<evidence type="ECO:0000256" key="2">
    <source>
        <dbReference type="ARBA" id="ARBA00023125"/>
    </source>
</evidence>
<sequence length="960" mass="102749">MRFGTLGTPEVWDASGTPVRVPEARVRALLVALLLREGRPVPADRLVDELWGDRAPAEPRRVLRSKLSLLRGVLDRAEPDGRARLAHGPGGYRLAVADGEVDADRFRALLERARRTRDAAGRAALCDEALALWRGPAFAGFAEGFAAPAAARLEEERLTVLELRAEARLELGEHRLLAAELGELVRRHPLRERLQAAWLRALYGSGRQTEALRSYERLRRRLAEELGADPGPELAAAYRQILRQPGPAAETVTNLPAIVDVLVGRDREVAAVRELLVADGPGRLVTLTGPGGVGKTRLALEAAGGVVEAFPDGVWLVELAPLPPSGGGTSGVAAAVADVLGVRDADAGEGTPAGRVAAALQGSRCLLVLDNCEHVLAETGALAVRLLRGAAGLRMLVTGREPLGVAGERVVEVPPLAVPPAGGGADAASFGAVELFAARAAASAPGFALDERTAPRVAAICRRLDGLPLALELAARRVRALGVDGIAARLDDRFRLLGGAGGDRPDRHRTLRAAIDWSWHLLDDREREVLRGLVVHADGCTLEAAEATGGDVLEPLARLVDRSLVGSVDTPEGKRYRLLESVAAYARERLEEAGEREAAEERHMRYHAGLAADADAGLRGPGQRAWMRRLGREHANLHAASSTAVRRGDAGTALRLAVHLFWYRWLRGRHREAHRMLASALELDGGPRRLRARAGAFLAYLDLVAREADAPLVRVEQALAAFDGADDEEGRTFVQWLFGPALVECGELAAAETQTGLALSAFRSRGDRWGIAAALANRAYLAYIRGGLPRFETDGAEALRAFTELGDDWGRLEAMAVLWRHADTVGDHAEAERIAAEALELAEGVGIRLNTSFWTCCLGRAALVRGDTAGAVERFRRALEISTAHGEAYGARLAELGLGMALRRAGDPGRAAPHLRTWLGADPGDHRSVDVVLAFAELGFLAGQRGDDGTALREHRRALA</sequence>
<dbReference type="PANTHER" id="PTHR47691:SF3">
    <property type="entry name" value="HTH-TYPE TRANSCRIPTIONAL REGULATOR RV0890C-RELATED"/>
    <property type="match status" value="1"/>
</dbReference>
<name>A0ABW3ENE1_9ACTN</name>
<dbReference type="PRINTS" id="PR00364">
    <property type="entry name" value="DISEASERSIST"/>
</dbReference>
<evidence type="ECO:0000259" key="4">
    <source>
        <dbReference type="PROSITE" id="PS51755"/>
    </source>
</evidence>
<dbReference type="SUPFAM" id="SSF46894">
    <property type="entry name" value="C-terminal effector domain of the bipartite response regulators"/>
    <property type="match status" value="1"/>
</dbReference>
<reference evidence="6" key="1">
    <citation type="journal article" date="2019" name="Int. J. Syst. Evol. Microbiol.">
        <title>The Global Catalogue of Microorganisms (GCM) 10K type strain sequencing project: providing services to taxonomists for standard genome sequencing and annotation.</title>
        <authorList>
            <consortium name="The Broad Institute Genomics Platform"/>
            <consortium name="The Broad Institute Genome Sequencing Center for Infectious Disease"/>
            <person name="Wu L."/>
            <person name="Ma J."/>
        </authorList>
    </citation>
    <scope>NUCLEOTIDE SEQUENCE [LARGE SCALE GENOMIC DNA]</scope>
    <source>
        <strain evidence="6">JCM 31202</strain>
    </source>
</reference>
<organism evidence="5 6">
    <name type="scientific">Actinomadura sediminis</name>
    <dbReference type="NCBI Taxonomy" id="1038904"/>
    <lineage>
        <taxon>Bacteria</taxon>
        <taxon>Bacillati</taxon>
        <taxon>Actinomycetota</taxon>
        <taxon>Actinomycetes</taxon>
        <taxon>Streptosporangiales</taxon>
        <taxon>Thermomonosporaceae</taxon>
        <taxon>Actinomadura</taxon>
    </lineage>
</organism>
<dbReference type="PROSITE" id="PS51755">
    <property type="entry name" value="OMPR_PHOB"/>
    <property type="match status" value="1"/>
</dbReference>
<protein>
    <submittedName>
        <fullName evidence="5">ATP-binding protein</fullName>
    </submittedName>
</protein>
<keyword evidence="5" id="KW-0547">Nucleotide-binding</keyword>
<dbReference type="InterPro" id="IPR058852">
    <property type="entry name" value="HTH_77"/>
</dbReference>
<dbReference type="SUPFAM" id="SSF48452">
    <property type="entry name" value="TPR-like"/>
    <property type="match status" value="3"/>
</dbReference>
<evidence type="ECO:0000256" key="1">
    <source>
        <dbReference type="ARBA" id="ARBA00005820"/>
    </source>
</evidence>
<dbReference type="EMBL" id="JBHTJA010000027">
    <property type="protein sequence ID" value="MFD0901868.1"/>
    <property type="molecule type" value="Genomic_DNA"/>
</dbReference>
<dbReference type="InterPro" id="IPR001867">
    <property type="entry name" value="OmpR/PhoB-type_DNA-bd"/>
</dbReference>
<dbReference type="Proteomes" id="UP001596972">
    <property type="component" value="Unassembled WGS sequence"/>
</dbReference>
<evidence type="ECO:0000256" key="3">
    <source>
        <dbReference type="PROSITE-ProRule" id="PRU01091"/>
    </source>
</evidence>
<gene>
    <name evidence="5" type="ORF">ACFQ11_15820</name>
</gene>